<proteinExistence type="predicted"/>
<accession>A0A0E0EW21</accession>
<dbReference type="HOGENOM" id="CLU_2458487_0_0_1"/>
<evidence type="ECO:0000313" key="2">
    <source>
        <dbReference type="EnsemblPlants" id="OMERI10G02680.1"/>
    </source>
</evidence>
<reference evidence="2" key="2">
    <citation type="submission" date="2018-05" db="EMBL/GenBank/DDBJ databases">
        <title>OmerRS3 (Oryza meridionalis Reference Sequence Version 3).</title>
        <authorList>
            <person name="Zhang J."/>
            <person name="Kudrna D."/>
            <person name="Lee S."/>
            <person name="Talag J."/>
            <person name="Welchert J."/>
            <person name="Wing R.A."/>
        </authorList>
    </citation>
    <scope>NUCLEOTIDE SEQUENCE [LARGE SCALE GENOMIC DNA]</scope>
    <source>
        <strain evidence="2">cv. OR44</strain>
    </source>
</reference>
<evidence type="ECO:0000256" key="1">
    <source>
        <dbReference type="SAM" id="MobiDB-lite"/>
    </source>
</evidence>
<name>A0A0E0EW21_9ORYZ</name>
<sequence>MGEGGAALHQVAIRGAYRRSQEDCAGEGERHAGRRSQDSCGGGARRKMTGGDAPALLGTAQADSPAVRLRLNGPGRAGRNIWAALVGERSEVD</sequence>
<evidence type="ECO:0000313" key="3">
    <source>
        <dbReference type="Proteomes" id="UP000008021"/>
    </source>
</evidence>
<reference evidence="2" key="1">
    <citation type="submission" date="2015-04" db="UniProtKB">
        <authorList>
            <consortium name="EnsemblPlants"/>
        </authorList>
    </citation>
    <scope>IDENTIFICATION</scope>
</reference>
<feature type="compositionally biased region" description="Basic and acidic residues" evidence="1">
    <location>
        <begin position="19"/>
        <end position="37"/>
    </location>
</feature>
<protein>
    <submittedName>
        <fullName evidence="2">Uncharacterized protein</fullName>
    </submittedName>
</protein>
<dbReference type="EnsemblPlants" id="OMERI10G02680.1">
    <property type="protein sequence ID" value="OMERI10G02680.1"/>
    <property type="gene ID" value="OMERI10G02680"/>
</dbReference>
<organism evidence="2">
    <name type="scientific">Oryza meridionalis</name>
    <dbReference type="NCBI Taxonomy" id="40149"/>
    <lineage>
        <taxon>Eukaryota</taxon>
        <taxon>Viridiplantae</taxon>
        <taxon>Streptophyta</taxon>
        <taxon>Embryophyta</taxon>
        <taxon>Tracheophyta</taxon>
        <taxon>Spermatophyta</taxon>
        <taxon>Magnoliopsida</taxon>
        <taxon>Liliopsida</taxon>
        <taxon>Poales</taxon>
        <taxon>Poaceae</taxon>
        <taxon>BOP clade</taxon>
        <taxon>Oryzoideae</taxon>
        <taxon>Oryzeae</taxon>
        <taxon>Oryzinae</taxon>
        <taxon>Oryza</taxon>
    </lineage>
</organism>
<dbReference type="AlphaFoldDB" id="A0A0E0EW21"/>
<feature type="region of interest" description="Disordered" evidence="1">
    <location>
        <begin position="18"/>
        <end position="61"/>
    </location>
</feature>
<dbReference type="Proteomes" id="UP000008021">
    <property type="component" value="Chromosome 10"/>
</dbReference>
<dbReference type="Gramene" id="OMERI10G02680.1">
    <property type="protein sequence ID" value="OMERI10G02680.1"/>
    <property type="gene ID" value="OMERI10G02680"/>
</dbReference>
<keyword evidence="3" id="KW-1185">Reference proteome</keyword>